<proteinExistence type="predicted"/>
<name>A0A0G1XFW4_9BACT</name>
<protein>
    <submittedName>
        <fullName evidence="1">Uncharacterized protein</fullName>
    </submittedName>
</protein>
<evidence type="ECO:0000313" key="1">
    <source>
        <dbReference type="EMBL" id="KKW29841.1"/>
    </source>
</evidence>
<dbReference type="AlphaFoldDB" id="A0A0G1XFW4"/>
<gene>
    <name evidence="1" type="ORF">UY72_C0031G0003</name>
</gene>
<reference evidence="1 2" key="1">
    <citation type="journal article" date="2015" name="Nature">
        <title>rRNA introns, odd ribosomes, and small enigmatic genomes across a large radiation of phyla.</title>
        <authorList>
            <person name="Brown C.T."/>
            <person name="Hug L.A."/>
            <person name="Thomas B.C."/>
            <person name="Sharon I."/>
            <person name="Castelle C.J."/>
            <person name="Singh A."/>
            <person name="Wilkins M.J."/>
            <person name="Williams K.H."/>
            <person name="Banfield J.F."/>
        </authorList>
    </citation>
    <scope>NUCLEOTIDE SEQUENCE [LARGE SCALE GENOMIC DNA]</scope>
</reference>
<accession>A0A0G1XFW4</accession>
<evidence type="ECO:0000313" key="2">
    <source>
        <dbReference type="Proteomes" id="UP000034846"/>
    </source>
</evidence>
<dbReference type="EMBL" id="LCRD01000031">
    <property type="protein sequence ID" value="KKW29841.1"/>
    <property type="molecule type" value="Genomic_DNA"/>
</dbReference>
<sequence length="64" mass="7565">MDYGSVIGDLYDHYFECYQNDEIASLLTAVSMDCIRREDERLSEIAERLEERFDPTLYALFYVA</sequence>
<organism evidence="1 2">
    <name type="scientific">Candidatus Uhrbacteria bacterium GW2011_GWD2_52_7</name>
    <dbReference type="NCBI Taxonomy" id="1618989"/>
    <lineage>
        <taxon>Bacteria</taxon>
        <taxon>Candidatus Uhriibacteriota</taxon>
    </lineage>
</organism>
<dbReference type="Proteomes" id="UP000034846">
    <property type="component" value="Unassembled WGS sequence"/>
</dbReference>
<comment type="caution">
    <text evidence="1">The sequence shown here is derived from an EMBL/GenBank/DDBJ whole genome shotgun (WGS) entry which is preliminary data.</text>
</comment>